<dbReference type="EMBL" id="CAGS01000120">
    <property type="protein sequence ID" value="CCF83236.1"/>
    <property type="molecule type" value="Genomic_DNA"/>
</dbReference>
<feature type="region of interest" description="Disordered" evidence="1">
    <location>
        <begin position="33"/>
        <end position="72"/>
    </location>
</feature>
<evidence type="ECO:0000256" key="1">
    <source>
        <dbReference type="SAM" id="MobiDB-lite"/>
    </source>
</evidence>
<reference evidence="3 4" key="1">
    <citation type="journal article" date="2012" name="ISME J.">
        <title>Nitrification expanded: discovery, physiology and genomics of a nitrite-oxidizing bacterium from the phylum Chloroflexi.</title>
        <authorList>
            <person name="Sorokin D.Y."/>
            <person name="Lucker S."/>
            <person name="Vejmelkova D."/>
            <person name="Kostrikina N.A."/>
            <person name="Kleerebezem R."/>
            <person name="Rijpstra W.I."/>
            <person name="Damste J.S."/>
            <person name="Le Paslier D."/>
            <person name="Muyzer G."/>
            <person name="Wagner M."/>
            <person name="van Loosdrecht M.C."/>
            <person name="Daims H."/>
        </authorList>
    </citation>
    <scope>NUCLEOTIDE SEQUENCE [LARGE SCALE GENOMIC DNA]</scope>
    <source>
        <strain evidence="4">none</strain>
    </source>
</reference>
<comment type="caution">
    <text evidence="3">The sequence shown here is derived from an EMBL/GenBank/DDBJ whole genome shotgun (WGS) entry which is preliminary data.</text>
</comment>
<evidence type="ECO:0000313" key="3">
    <source>
        <dbReference type="EMBL" id="CCF83236.1"/>
    </source>
</evidence>
<accession>I4EEX4</accession>
<keyword evidence="4" id="KW-1185">Reference proteome</keyword>
<name>I4EEX4_9BACT</name>
<feature type="chain" id="PRO_5003689423" evidence="2">
    <location>
        <begin position="27"/>
        <end position="72"/>
    </location>
</feature>
<dbReference type="Proteomes" id="UP000004221">
    <property type="component" value="Unassembled WGS sequence"/>
</dbReference>
<protein>
    <submittedName>
        <fullName evidence="3">Uncharacterized protein</fullName>
    </submittedName>
</protein>
<feature type="compositionally biased region" description="Polar residues" evidence="1">
    <location>
        <begin position="51"/>
        <end position="60"/>
    </location>
</feature>
<feature type="signal peptide" evidence="2">
    <location>
        <begin position="1"/>
        <end position="26"/>
    </location>
</feature>
<feature type="compositionally biased region" description="Basic and acidic residues" evidence="1">
    <location>
        <begin position="62"/>
        <end position="72"/>
    </location>
</feature>
<dbReference type="RefSeq" id="WP_008476197.1">
    <property type="nucleotide sequence ID" value="NZ_CAGS01000120.1"/>
</dbReference>
<evidence type="ECO:0000313" key="4">
    <source>
        <dbReference type="Proteomes" id="UP000004221"/>
    </source>
</evidence>
<proteinExistence type="predicted"/>
<sequence length="72" mass="7459">MSSKTKRWVMAVLAVALVLIMGSALALPGNHDTVAGATFTGPPVPAVVSGQAGSTTGQSHQLKHDDEHEHED</sequence>
<organism evidence="3 4">
    <name type="scientific">Nitrolancea hollandica Lb</name>
    <dbReference type="NCBI Taxonomy" id="1129897"/>
    <lineage>
        <taxon>Bacteria</taxon>
        <taxon>Pseudomonadati</taxon>
        <taxon>Thermomicrobiota</taxon>
        <taxon>Thermomicrobia</taxon>
        <taxon>Sphaerobacterales</taxon>
        <taxon>Sphaerobacterineae</taxon>
        <taxon>Sphaerobacteraceae</taxon>
        <taxon>Nitrolancea</taxon>
    </lineage>
</organism>
<evidence type="ECO:0000256" key="2">
    <source>
        <dbReference type="SAM" id="SignalP"/>
    </source>
</evidence>
<dbReference type="AlphaFoldDB" id="I4EEX4"/>
<keyword evidence="2" id="KW-0732">Signal</keyword>
<gene>
    <name evidence="3" type="ORF">NITHO_2060009</name>
</gene>